<feature type="domain" description="Glycoside hydrolase family 5" evidence="4">
    <location>
        <begin position="37"/>
        <end position="272"/>
    </location>
</feature>
<gene>
    <name evidence="5" type="ORF">D174_17415</name>
</gene>
<dbReference type="InterPro" id="IPR017853">
    <property type="entry name" value="GH"/>
</dbReference>
<evidence type="ECO:0000256" key="3">
    <source>
        <dbReference type="SAM" id="MobiDB-lite"/>
    </source>
</evidence>
<name>V5XFP5_MYCNE</name>
<accession>V5XFP5</accession>
<dbReference type="Pfam" id="PF00150">
    <property type="entry name" value="Cellulase"/>
    <property type="match status" value="1"/>
</dbReference>
<protein>
    <recommendedName>
        <fullName evidence="4">Glycoside hydrolase family 5 domain-containing protein</fullName>
    </recommendedName>
</protein>
<reference evidence="5 6" key="1">
    <citation type="journal article" date="2014" name="Genome Announc.">
        <title>Complete Genome Sequence of Sterol-Transforming Mycobacterium neoaurum Strain VKM Ac-1815D.</title>
        <authorList>
            <person name="Shtratnikova V.Y."/>
            <person name="Bragin E.Y."/>
            <person name="Dovbnya D.V."/>
            <person name="Pekov Y.A."/>
            <person name="Schelkunov M.I."/>
            <person name="Strizhov N."/>
            <person name="Ivashina T.V."/>
            <person name="Ashapkin V.V."/>
            <person name="Donova M.V."/>
        </authorList>
    </citation>
    <scope>NUCLEOTIDE SEQUENCE [LARGE SCALE GENOMIC DNA]</scope>
    <source>
        <strain evidence="5 6">VKM Ac-1815D</strain>
    </source>
</reference>
<dbReference type="EMBL" id="CP006936">
    <property type="protein sequence ID" value="AHC26229.1"/>
    <property type="molecule type" value="Genomic_DNA"/>
</dbReference>
<dbReference type="InterPro" id="IPR051923">
    <property type="entry name" value="Glycosyl_Hydrolase_39"/>
</dbReference>
<feature type="compositionally biased region" description="Polar residues" evidence="3">
    <location>
        <begin position="564"/>
        <end position="577"/>
    </location>
</feature>
<sequence length="669" mass="71465">MVAHEVVNVAAIVESPSTVGMADSNIYFTDSLEQVIEHLDLIESLGVKNVRLLVPWIFVQPTDPMGAPVDWEADLDWAKLDQIVYEADRRGMGILGVLQWSPDWATDGPTGSGHPSDVQDFADFAAAVADRYRDKITAYEVWNEPNSSFFWNPIDPVEYTRLLQATYTSLKSVSPDITVVGAVVSATLTWGDATMNAVDFVEAMYAAGADGFFDAISIHPYNFDTKFSEQGELDWRELMPLFQIQKIRELMDQHQQPGEEQLKIWISEYGLPTSVVTPEKQLAFITDLLNAWQSFSGGGPIFMYTTKDDMNAIGDERFFGLFDEYGNFKGSPEALRDFQRLIDCLDGCSPGNPGNPSNPLGSLLELIQHVVTQVLSFVPNLVAGVVSAVTNLLGSILGGLTGASTTTEPVGVGAGMRAMADQQAGTDAPAEVDAPEALDAPRSLGAAATEPLGEAVSAEPPVAVEETVGGVGVEPATDPLSADPVVGEPVLEEPIVEAVVEPVVEAPVQEVPEVDVPVVDEPVVDEPVVDEPVVEEPVIDEPVVEEPVVETPALEPVLEPANDPSASTDTEETTPTRAESEPSEASIRAELTRPSSRSSADDSSAGKTDRPAVGREPSRTEASAVEPGMRSTERPVGRENDGATGVTGDRGSSDHGERNSVTSSPSVAD</sequence>
<dbReference type="GO" id="GO:0004553">
    <property type="term" value="F:hydrolase activity, hydrolyzing O-glycosyl compounds"/>
    <property type="evidence" value="ECO:0007669"/>
    <property type="project" value="InterPro"/>
</dbReference>
<keyword evidence="6" id="KW-1185">Reference proteome</keyword>
<dbReference type="InterPro" id="IPR001547">
    <property type="entry name" value="Glyco_hydro_5"/>
</dbReference>
<keyword evidence="2" id="KW-0326">Glycosidase</keyword>
<evidence type="ECO:0000256" key="1">
    <source>
        <dbReference type="ARBA" id="ARBA00022801"/>
    </source>
</evidence>
<keyword evidence="1" id="KW-0378">Hydrolase</keyword>
<evidence type="ECO:0000313" key="6">
    <source>
        <dbReference type="Proteomes" id="UP000018763"/>
    </source>
</evidence>
<dbReference type="Proteomes" id="UP000018763">
    <property type="component" value="Chromosome"/>
</dbReference>
<evidence type="ECO:0000259" key="4">
    <source>
        <dbReference type="Pfam" id="PF00150"/>
    </source>
</evidence>
<dbReference type="AlphaFoldDB" id="V5XFP5"/>
<feature type="compositionally biased region" description="Low complexity" evidence="3">
    <location>
        <begin position="595"/>
        <end position="605"/>
    </location>
</feature>
<dbReference type="PANTHER" id="PTHR12631">
    <property type="entry name" value="ALPHA-L-IDURONIDASE"/>
    <property type="match status" value="1"/>
</dbReference>
<feature type="region of interest" description="Disordered" evidence="3">
    <location>
        <begin position="552"/>
        <end position="669"/>
    </location>
</feature>
<evidence type="ECO:0000256" key="2">
    <source>
        <dbReference type="ARBA" id="ARBA00023295"/>
    </source>
</evidence>
<proteinExistence type="predicted"/>
<feature type="compositionally biased region" description="Basic and acidic residues" evidence="3">
    <location>
        <begin position="631"/>
        <end position="641"/>
    </location>
</feature>
<dbReference type="GO" id="GO:0000272">
    <property type="term" value="P:polysaccharide catabolic process"/>
    <property type="evidence" value="ECO:0007669"/>
    <property type="project" value="InterPro"/>
</dbReference>
<feature type="compositionally biased region" description="Polar residues" evidence="3">
    <location>
        <begin position="659"/>
        <end position="669"/>
    </location>
</feature>
<organism evidence="5 6">
    <name type="scientific">Mycolicibacterium neoaurum VKM Ac-1815D</name>
    <dbReference type="NCBI Taxonomy" id="700508"/>
    <lineage>
        <taxon>Bacteria</taxon>
        <taxon>Bacillati</taxon>
        <taxon>Actinomycetota</taxon>
        <taxon>Actinomycetes</taxon>
        <taxon>Mycobacteriales</taxon>
        <taxon>Mycobacteriaceae</taxon>
        <taxon>Mycolicibacterium</taxon>
    </lineage>
</organism>
<dbReference type="PANTHER" id="PTHR12631:SF10">
    <property type="entry name" value="BETA-XYLOSIDASE-LIKE PROTEIN-RELATED"/>
    <property type="match status" value="1"/>
</dbReference>
<feature type="compositionally biased region" description="Basic and acidic residues" evidence="3">
    <location>
        <begin position="607"/>
        <end position="619"/>
    </location>
</feature>
<dbReference type="SUPFAM" id="SSF51445">
    <property type="entry name" value="(Trans)glycosidases"/>
    <property type="match status" value="1"/>
</dbReference>
<evidence type="ECO:0000313" key="5">
    <source>
        <dbReference type="EMBL" id="AHC26229.1"/>
    </source>
</evidence>
<dbReference type="Gene3D" id="3.20.20.80">
    <property type="entry name" value="Glycosidases"/>
    <property type="match status" value="1"/>
</dbReference>